<dbReference type="NCBIfam" id="TIGR01509">
    <property type="entry name" value="HAD-SF-IA-v3"/>
    <property type="match status" value="1"/>
</dbReference>
<dbReference type="PANTHER" id="PTHR43481">
    <property type="entry name" value="FRUCTOSE-1-PHOSPHATE PHOSPHATASE"/>
    <property type="match status" value="1"/>
</dbReference>
<dbReference type="InterPro" id="IPR036412">
    <property type="entry name" value="HAD-like_sf"/>
</dbReference>
<dbReference type="InterPro" id="IPR051806">
    <property type="entry name" value="HAD-like_SPP"/>
</dbReference>
<protein>
    <submittedName>
        <fullName evidence="1">HAD-IA family hydrolase</fullName>
    </submittedName>
</protein>
<dbReference type="Gene3D" id="1.10.150.240">
    <property type="entry name" value="Putative phosphatase, domain 2"/>
    <property type="match status" value="1"/>
</dbReference>
<dbReference type="OrthoDB" id="9797743at2"/>
<dbReference type="Proteomes" id="UP000321926">
    <property type="component" value="Unassembled WGS sequence"/>
</dbReference>
<dbReference type="CDD" id="cd07505">
    <property type="entry name" value="HAD_BPGM-like"/>
    <property type="match status" value="1"/>
</dbReference>
<dbReference type="SFLD" id="SFLDG01129">
    <property type="entry name" value="C1.5:_HAD__Beta-PGM__Phosphata"/>
    <property type="match status" value="1"/>
</dbReference>
<comment type="caution">
    <text evidence="1">The sequence shown here is derived from an EMBL/GenBank/DDBJ whole genome shotgun (WGS) entry which is preliminary data.</text>
</comment>
<keyword evidence="2" id="KW-1185">Reference proteome</keyword>
<reference evidence="1 2" key="1">
    <citation type="submission" date="2019-08" db="EMBL/GenBank/DDBJ databases">
        <authorList>
            <person name="Shi S."/>
        </authorList>
    </citation>
    <scope>NUCLEOTIDE SEQUENCE [LARGE SCALE GENOMIC DNA]</scope>
    <source>
        <strain evidence="1 2">GY10130</strain>
    </source>
</reference>
<gene>
    <name evidence="1" type="ORF">FVR03_09120</name>
</gene>
<sequence>MDNNQHTINTRSLEALLTLSSGGYKAFLYDCDGTLADNMQAHKDTYVQVAADDGVAIDPAIIDEFAGLPIPAVVEEINKRYSSTFDPAAFTDLKSALYYKEYIDRIKPVQFVVDHLVSHVGKVRIAVVSGGSRKMIGKTLEVLKIAHLVEVLVCAEDIAKGKPDPAPFLLAAEQLGVAPEDCLVFEDGTPGTLAAEAAGMKWIRIDKVLTENSAAAGVAFRN</sequence>
<dbReference type="InterPro" id="IPR041492">
    <property type="entry name" value="HAD_2"/>
</dbReference>
<accession>A0A5C8K8Z2</accession>
<dbReference type="PANTHER" id="PTHR43481:SF4">
    <property type="entry name" value="GLYCEROL-1-PHOSPHATE PHOSPHOHYDROLASE 1-RELATED"/>
    <property type="match status" value="1"/>
</dbReference>
<dbReference type="SFLD" id="SFLDS00003">
    <property type="entry name" value="Haloacid_Dehalogenase"/>
    <property type="match status" value="1"/>
</dbReference>
<dbReference type="InterPro" id="IPR006439">
    <property type="entry name" value="HAD-SF_hydro_IA"/>
</dbReference>
<dbReference type="GO" id="GO:0050308">
    <property type="term" value="F:sugar-phosphatase activity"/>
    <property type="evidence" value="ECO:0007669"/>
    <property type="project" value="TreeGrafter"/>
</dbReference>
<dbReference type="Pfam" id="PF13419">
    <property type="entry name" value="HAD_2"/>
    <property type="match status" value="1"/>
</dbReference>
<evidence type="ECO:0000313" key="1">
    <source>
        <dbReference type="EMBL" id="TXK47544.1"/>
    </source>
</evidence>
<dbReference type="EMBL" id="VRTY01000028">
    <property type="protein sequence ID" value="TXK47544.1"/>
    <property type="molecule type" value="Genomic_DNA"/>
</dbReference>
<proteinExistence type="predicted"/>
<dbReference type="InterPro" id="IPR023198">
    <property type="entry name" value="PGP-like_dom2"/>
</dbReference>
<dbReference type="Gene3D" id="3.40.50.1000">
    <property type="entry name" value="HAD superfamily/HAD-like"/>
    <property type="match status" value="1"/>
</dbReference>
<evidence type="ECO:0000313" key="2">
    <source>
        <dbReference type="Proteomes" id="UP000321926"/>
    </source>
</evidence>
<organism evidence="1 2">
    <name type="scientific">Pontibacter qinzhouensis</name>
    <dbReference type="NCBI Taxonomy" id="2603253"/>
    <lineage>
        <taxon>Bacteria</taxon>
        <taxon>Pseudomonadati</taxon>
        <taxon>Bacteroidota</taxon>
        <taxon>Cytophagia</taxon>
        <taxon>Cytophagales</taxon>
        <taxon>Hymenobacteraceae</taxon>
        <taxon>Pontibacter</taxon>
    </lineage>
</organism>
<dbReference type="InterPro" id="IPR023214">
    <property type="entry name" value="HAD_sf"/>
</dbReference>
<name>A0A5C8K8Z2_9BACT</name>
<dbReference type="SUPFAM" id="SSF56784">
    <property type="entry name" value="HAD-like"/>
    <property type="match status" value="1"/>
</dbReference>
<keyword evidence="1" id="KW-0378">Hydrolase</keyword>
<dbReference type="AlphaFoldDB" id="A0A5C8K8Z2"/>